<gene>
    <name evidence="2" type="ORF">EATG_02166</name>
</gene>
<dbReference type="GO" id="GO:0007155">
    <property type="term" value="P:cell adhesion"/>
    <property type="evidence" value="ECO:0007669"/>
    <property type="project" value="InterPro"/>
</dbReference>
<dbReference type="GeneID" id="86861482"/>
<dbReference type="EMBL" id="ADJX01000008">
    <property type="protein sequence ID" value="OSL47079.1"/>
    <property type="molecule type" value="Genomic_DNA"/>
</dbReference>
<keyword evidence="2" id="KW-0282">Flagellum</keyword>
<organism evidence="2 3">
    <name type="scientific">Escherichia coli H605</name>
    <dbReference type="NCBI Taxonomy" id="656410"/>
    <lineage>
        <taxon>Bacteria</taxon>
        <taxon>Pseudomonadati</taxon>
        <taxon>Pseudomonadota</taxon>
        <taxon>Gammaproteobacteria</taxon>
        <taxon>Enterobacterales</taxon>
        <taxon>Enterobacteriaceae</taxon>
        <taxon>Escherichia</taxon>
    </lineage>
</organism>
<dbReference type="GO" id="GO:0009289">
    <property type="term" value="C:pilus"/>
    <property type="evidence" value="ECO:0007669"/>
    <property type="project" value="InterPro"/>
</dbReference>
<feature type="chain" id="PRO_5042565747" evidence="1">
    <location>
        <begin position="23"/>
        <end position="189"/>
    </location>
</feature>
<dbReference type="AlphaFoldDB" id="A0AAJ3NXP9"/>
<accession>A0AAJ3NXP9</accession>
<feature type="signal peptide" evidence="1">
    <location>
        <begin position="1"/>
        <end position="22"/>
    </location>
</feature>
<evidence type="ECO:0000256" key="1">
    <source>
        <dbReference type="SAM" id="SignalP"/>
    </source>
</evidence>
<dbReference type="RefSeq" id="WP_085461264.1">
    <property type="nucleotide sequence ID" value="NZ_ADJX01000008.1"/>
</dbReference>
<dbReference type="SUPFAM" id="SSF49401">
    <property type="entry name" value="Bacterial adhesins"/>
    <property type="match status" value="1"/>
</dbReference>
<protein>
    <submittedName>
        <fullName evidence="2">Flagellar hook-associated protein 2</fullName>
    </submittedName>
</protein>
<dbReference type="Proteomes" id="UP000243401">
    <property type="component" value="Unassembled WGS sequence"/>
</dbReference>
<keyword evidence="1" id="KW-0732">Signal</keyword>
<name>A0AAJ3NXP9_ECOLX</name>
<dbReference type="Gene3D" id="2.60.40.1090">
    <property type="entry name" value="Fimbrial-type adhesion domain"/>
    <property type="match status" value="1"/>
</dbReference>
<evidence type="ECO:0000313" key="2">
    <source>
        <dbReference type="EMBL" id="OSL47079.1"/>
    </source>
</evidence>
<evidence type="ECO:0000313" key="3">
    <source>
        <dbReference type="Proteomes" id="UP000243401"/>
    </source>
</evidence>
<dbReference type="InterPro" id="IPR008966">
    <property type="entry name" value="Adhesion_dom_sf"/>
</dbReference>
<comment type="caution">
    <text evidence="2">The sequence shown here is derived from an EMBL/GenBank/DDBJ whole genome shotgun (WGS) entry which is preliminary data.</text>
</comment>
<keyword evidence="2" id="KW-0966">Cell projection</keyword>
<reference evidence="2 3" key="1">
    <citation type="submission" date="2010-04" db="EMBL/GenBank/DDBJ databases">
        <title>The Genome Sequence of Escherichia coli H605.</title>
        <authorList>
            <consortium name="The Broad Institute Genome Sequencing Platform"/>
            <consortium name="The Broad Institute Genome Sequencing Center for Infectious Disease"/>
            <person name="Feldgarden M."/>
            <person name="Gordon D.M."/>
            <person name="Johnson J.R."/>
            <person name="Johnston B.D."/>
            <person name="Young S."/>
            <person name="Zeng Q."/>
            <person name="Koehrsen M."/>
            <person name="Alvarado L."/>
            <person name="Berlin A.M."/>
            <person name="Borenstein D."/>
            <person name="Chapman S.B."/>
            <person name="Chen Z."/>
            <person name="Engels R."/>
            <person name="Freedman E."/>
            <person name="Gellesch M."/>
            <person name="Goldberg J."/>
            <person name="Griggs A."/>
            <person name="Gujja S."/>
            <person name="Heilman E.R."/>
            <person name="Heiman D.I."/>
            <person name="Hepburn T.A."/>
            <person name="Howarth C."/>
            <person name="Jen D."/>
            <person name="Larson L."/>
            <person name="Mehta T."/>
            <person name="Park D."/>
            <person name="Pearson M."/>
            <person name="Richards J."/>
            <person name="Roberts A."/>
            <person name="Saif S."/>
            <person name="Shea T.D."/>
            <person name="Shenoy N."/>
            <person name="Sisk P."/>
            <person name="Stolte C."/>
            <person name="Sykes S.N."/>
            <person name="Walk T."/>
            <person name="White J."/>
            <person name="Yandava C."/>
            <person name="Haas B."/>
            <person name="Henn M.R."/>
            <person name="Nusbaum C."/>
            <person name="Birren B."/>
        </authorList>
    </citation>
    <scope>NUCLEOTIDE SEQUENCE [LARGE SCALE GENOMIC DNA]</scope>
    <source>
        <strain evidence="2 3">H605</strain>
    </source>
</reference>
<dbReference type="InterPro" id="IPR036937">
    <property type="entry name" value="Adhesion_dom_fimbrial_sf"/>
</dbReference>
<keyword evidence="2" id="KW-0969">Cilium</keyword>
<sequence length="189" mass="19269">MKKSLLAIAISLIASGSVSAIAAAPASGTQIGTGTLAVTGAAAESACTVSFPTSVTLPTFSKADFSAKAQNSVIGSQNAGNITFSGCNGQSVTIKVTTANTVSGNGYITFPVVNGSEQGQYGLVVGLEKDGAEKYIKVNKDDTAFQNITVNNESYSIPVTVSTYKVGTNANAISYGTYNVNYVFTATYA</sequence>
<proteinExistence type="predicted"/>